<organism evidence="4 5">
    <name type="scientific">Coffea canephora</name>
    <name type="common">Robusta coffee</name>
    <dbReference type="NCBI Taxonomy" id="49390"/>
    <lineage>
        <taxon>Eukaryota</taxon>
        <taxon>Viridiplantae</taxon>
        <taxon>Streptophyta</taxon>
        <taxon>Embryophyta</taxon>
        <taxon>Tracheophyta</taxon>
        <taxon>Spermatophyta</taxon>
        <taxon>Magnoliopsida</taxon>
        <taxon>eudicotyledons</taxon>
        <taxon>Gunneridae</taxon>
        <taxon>Pentapetalae</taxon>
        <taxon>asterids</taxon>
        <taxon>lamiids</taxon>
        <taxon>Gentianales</taxon>
        <taxon>Rubiaceae</taxon>
        <taxon>Ixoroideae</taxon>
        <taxon>Gardenieae complex</taxon>
        <taxon>Bertiereae - Coffeeae clade</taxon>
        <taxon>Coffeeae</taxon>
        <taxon>Coffea</taxon>
    </lineage>
</organism>
<dbReference type="PANTHER" id="PTHR13903:SF8">
    <property type="entry name" value="PIRIN"/>
    <property type="match status" value="1"/>
</dbReference>
<dbReference type="PANTHER" id="PTHR13903">
    <property type="entry name" value="PIRIN-RELATED"/>
    <property type="match status" value="1"/>
</dbReference>
<name>A0A068UP89_COFCA</name>
<gene>
    <name evidence="4" type="ORF">GSCOC_T00031056001</name>
</gene>
<comment type="similarity">
    <text evidence="1 2">Belongs to the pirin family.</text>
</comment>
<dbReference type="Gene3D" id="2.60.120.10">
    <property type="entry name" value="Jelly Rolls"/>
    <property type="match status" value="1"/>
</dbReference>
<evidence type="ECO:0000313" key="5">
    <source>
        <dbReference type="Proteomes" id="UP000295252"/>
    </source>
</evidence>
<dbReference type="Gramene" id="CDP10350">
    <property type="protein sequence ID" value="CDP10350"/>
    <property type="gene ID" value="GSCOC_T00031056001"/>
</dbReference>
<dbReference type="InParanoid" id="A0A068UP89"/>
<protein>
    <recommendedName>
        <fullName evidence="3">Pirin N-terminal domain-containing protein</fullName>
    </recommendedName>
</protein>
<dbReference type="PhylomeDB" id="A0A068UP89"/>
<evidence type="ECO:0000313" key="4">
    <source>
        <dbReference type="EMBL" id="CDP10350.1"/>
    </source>
</evidence>
<dbReference type="STRING" id="49390.A0A068UP89"/>
<keyword evidence="5" id="KW-1185">Reference proteome</keyword>
<dbReference type="Proteomes" id="UP000295252">
    <property type="component" value="Chromosome V"/>
</dbReference>
<dbReference type="EMBL" id="HG739128">
    <property type="protein sequence ID" value="CDP10350.1"/>
    <property type="molecule type" value="Genomic_DNA"/>
</dbReference>
<dbReference type="Pfam" id="PF02678">
    <property type="entry name" value="Pirin"/>
    <property type="match status" value="1"/>
</dbReference>
<dbReference type="InterPro" id="IPR012093">
    <property type="entry name" value="Pirin"/>
</dbReference>
<evidence type="ECO:0000256" key="2">
    <source>
        <dbReference type="RuleBase" id="RU003457"/>
    </source>
</evidence>
<dbReference type="InterPro" id="IPR011051">
    <property type="entry name" value="RmlC_Cupin_sf"/>
</dbReference>
<proteinExistence type="inferred from homology"/>
<accession>A0A068UP89</accession>
<evidence type="ECO:0000259" key="3">
    <source>
        <dbReference type="Pfam" id="PF02678"/>
    </source>
</evidence>
<dbReference type="OMA" id="FTHRDFK"/>
<reference evidence="5" key="1">
    <citation type="journal article" date="2014" name="Science">
        <title>The coffee genome provides insight into the convergent evolution of caffeine biosynthesis.</title>
        <authorList>
            <person name="Denoeud F."/>
            <person name="Carretero-Paulet L."/>
            <person name="Dereeper A."/>
            <person name="Droc G."/>
            <person name="Guyot R."/>
            <person name="Pietrella M."/>
            <person name="Zheng C."/>
            <person name="Alberti A."/>
            <person name="Anthony F."/>
            <person name="Aprea G."/>
            <person name="Aury J.M."/>
            <person name="Bento P."/>
            <person name="Bernard M."/>
            <person name="Bocs S."/>
            <person name="Campa C."/>
            <person name="Cenci A."/>
            <person name="Combes M.C."/>
            <person name="Crouzillat D."/>
            <person name="Da Silva C."/>
            <person name="Daddiego L."/>
            <person name="De Bellis F."/>
            <person name="Dussert S."/>
            <person name="Garsmeur O."/>
            <person name="Gayraud T."/>
            <person name="Guignon V."/>
            <person name="Jahn K."/>
            <person name="Jamilloux V."/>
            <person name="Joet T."/>
            <person name="Labadie K."/>
            <person name="Lan T."/>
            <person name="Leclercq J."/>
            <person name="Lepelley M."/>
            <person name="Leroy T."/>
            <person name="Li L.T."/>
            <person name="Librado P."/>
            <person name="Lopez L."/>
            <person name="Munoz A."/>
            <person name="Noel B."/>
            <person name="Pallavicini A."/>
            <person name="Perrotta G."/>
            <person name="Poncet V."/>
            <person name="Pot D."/>
            <person name="Priyono X."/>
            <person name="Rigoreau M."/>
            <person name="Rouard M."/>
            <person name="Rozas J."/>
            <person name="Tranchant-Dubreuil C."/>
            <person name="VanBuren R."/>
            <person name="Zhang Q."/>
            <person name="Andrade A.C."/>
            <person name="Argout X."/>
            <person name="Bertrand B."/>
            <person name="de Kochko A."/>
            <person name="Graziosi G."/>
            <person name="Henry R.J."/>
            <person name="Jayarama X."/>
            <person name="Ming R."/>
            <person name="Nagai C."/>
            <person name="Rounsley S."/>
            <person name="Sankoff D."/>
            <person name="Giuliano G."/>
            <person name="Albert V.A."/>
            <person name="Wincker P."/>
            <person name="Lashermes P."/>
        </authorList>
    </citation>
    <scope>NUCLEOTIDE SEQUENCE [LARGE SCALE GENOMIC DNA]</scope>
    <source>
        <strain evidence="5">cv. DH200-94</strain>
    </source>
</reference>
<dbReference type="InterPro" id="IPR014710">
    <property type="entry name" value="RmlC-like_jellyroll"/>
</dbReference>
<dbReference type="InterPro" id="IPR003829">
    <property type="entry name" value="Pirin_N_dom"/>
</dbReference>
<dbReference type="CDD" id="cd02909">
    <property type="entry name" value="cupin_pirin_N"/>
    <property type="match status" value="1"/>
</dbReference>
<dbReference type="AlphaFoldDB" id="A0A068UP89"/>
<dbReference type="SUPFAM" id="SSF51182">
    <property type="entry name" value="RmlC-like cupins"/>
    <property type="match status" value="1"/>
</dbReference>
<feature type="domain" description="Pirin N-terminal" evidence="3">
    <location>
        <begin position="33"/>
        <end position="126"/>
    </location>
</feature>
<evidence type="ECO:0000256" key="1">
    <source>
        <dbReference type="ARBA" id="ARBA00008416"/>
    </source>
</evidence>
<sequence length="134" mass="14614">MLQVEAISISFGGIFGSHKCLCFKTITGDGAVVRRSIGRSELKYIDPFLMLDEFAVSPPAGFPDHPHRGFETVTYMLQGAFTHQDFAGHKGTIRTGDVQWMTAGRGIIHSEMPAAGGTQTGLQLWINLASKDKM</sequence>